<feature type="domain" description="Phospholipase D-like" evidence="1">
    <location>
        <begin position="79"/>
        <end position="133"/>
    </location>
</feature>
<gene>
    <name evidence="2" type="ORF">SMD27_21485</name>
</gene>
<dbReference type="Proteomes" id="UP001279642">
    <property type="component" value="Unassembled WGS sequence"/>
</dbReference>
<proteinExistence type="predicted"/>
<comment type="caution">
    <text evidence="2">The sequence shown here is derived from an EMBL/GenBank/DDBJ whole genome shotgun (WGS) entry which is preliminary data.</text>
</comment>
<evidence type="ECO:0000313" key="2">
    <source>
        <dbReference type="EMBL" id="MDY0885427.1"/>
    </source>
</evidence>
<evidence type="ECO:0000259" key="1">
    <source>
        <dbReference type="Pfam" id="PF13091"/>
    </source>
</evidence>
<dbReference type="InterPro" id="IPR025202">
    <property type="entry name" value="PLD-like_dom"/>
</dbReference>
<reference evidence="2 3" key="1">
    <citation type="journal article" date="2016" name="Antonie Van Leeuwenhoek">
        <title>Dongia soli sp. nov., isolated from soil from Dokdo, Korea.</title>
        <authorList>
            <person name="Kim D.U."/>
            <person name="Lee H."/>
            <person name="Kim H."/>
            <person name="Kim S.G."/>
            <person name="Ka J.O."/>
        </authorList>
    </citation>
    <scope>NUCLEOTIDE SEQUENCE [LARGE SCALE GENOMIC DNA]</scope>
    <source>
        <strain evidence="2 3">D78</strain>
    </source>
</reference>
<keyword evidence="3" id="KW-1185">Reference proteome</keyword>
<dbReference type="Pfam" id="PF13091">
    <property type="entry name" value="PLDc_2"/>
    <property type="match status" value="1"/>
</dbReference>
<name>A0ABU5EHR7_9PROT</name>
<organism evidence="2 3">
    <name type="scientific">Dongia soli</name>
    <dbReference type="NCBI Taxonomy" id="600628"/>
    <lineage>
        <taxon>Bacteria</taxon>
        <taxon>Pseudomonadati</taxon>
        <taxon>Pseudomonadota</taxon>
        <taxon>Alphaproteobacteria</taxon>
        <taxon>Rhodospirillales</taxon>
        <taxon>Dongiaceae</taxon>
        <taxon>Dongia</taxon>
    </lineage>
</organism>
<sequence>MRLIMGGINGYYLQNITGNCASETNEVLAAVAYASDSRLLFDWCWENRIPIKFYGRLDDRVAVSVAILSDFLNRRSSNYVCRLVQHHHAKVIWWRGAGVYIGSANLTDRAWYSNVEAGCFFPENEITDEMAGDLLQLFATLDAYSTPLTEEAVKEMRSRELALNATSPSSKNFWASPSFKTWPGLIHTAPKTAQDRKHKAFLEEWHSTLQDLRSIAAIVSLDENRPHWVNPRPQQELRLTSSFMHLTTSARSMVGRPIM</sequence>
<dbReference type="SUPFAM" id="SSF56024">
    <property type="entry name" value="Phospholipase D/nuclease"/>
    <property type="match status" value="1"/>
</dbReference>
<evidence type="ECO:0000313" key="3">
    <source>
        <dbReference type="Proteomes" id="UP001279642"/>
    </source>
</evidence>
<dbReference type="RefSeq" id="WP_320510502.1">
    <property type="nucleotide sequence ID" value="NZ_JAXCLW010000010.1"/>
</dbReference>
<dbReference type="CDD" id="cd09117">
    <property type="entry name" value="PLDc_Bfil_DEXD_like"/>
    <property type="match status" value="1"/>
</dbReference>
<protein>
    <submittedName>
        <fullName evidence="2">Phospholipase D family protein</fullName>
    </submittedName>
</protein>
<dbReference type="EMBL" id="JAXCLW010000010">
    <property type="protein sequence ID" value="MDY0885427.1"/>
    <property type="molecule type" value="Genomic_DNA"/>
</dbReference>
<dbReference type="Gene3D" id="3.30.870.10">
    <property type="entry name" value="Endonuclease Chain A"/>
    <property type="match status" value="1"/>
</dbReference>
<accession>A0ABU5EHR7</accession>